<dbReference type="AlphaFoldDB" id="A0A316VB66"/>
<protein>
    <submittedName>
        <fullName evidence="2">Uncharacterized protein</fullName>
    </submittedName>
</protein>
<evidence type="ECO:0000313" key="2">
    <source>
        <dbReference type="EMBL" id="PWN34746.1"/>
    </source>
</evidence>
<feature type="signal peptide" evidence="1">
    <location>
        <begin position="1"/>
        <end position="25"/>
    </location>
</feature>
<dbReference type="InParanoid" id="A0A316VB66"/>
<dbReference type="GeneID" id="37023157"/>
<evidence type="ECO:0000256" key="1">
    <source>
        <dbReference type="SAM" id="SignalP"/>
    </source>
</evidence>
<name>A0A316VB66_9BASI</name>
<dbReference type="Proteomes" id="UP000245771">
    <property type="component" value="Unassembled WGS sequence"/>
</dbReference>
<organism evidence="2 3">
    <name type="scientific">Meira miltonrushii</name>
    <dbReference type="NCBI Taxonomy" id="1280837"/>
    <lineage>
        <taxon>Eukaryota</taxon>
        <taxon>Fungi</taxon>
        <taxon>Dikarya</taxon>
        <taxon>Basidiomycota</taxon>
        <taxon>Ustilaginomycotina</taxon>
        <taxon>Exobasidiomycetes</taxon>
        <taxon>Exobasidiales</taxon>
        <taxon>Brachybasidiaceae</taxon>
        <taxon>Meira</taxon>
    </lineage>
</organism>
<proteinExistence type="predicted"/>
<dbReference type="RefSeq" id="XP_025355048.1">
    <property type="nucleotide sequence ID" value="XM_025501376.1"/>
</dbReference>
<feature type="chain" id="PRO_5016281187" evidence="1">
    <location>
        <begin position="26"/>
        <end position="433"/>
    </location>
</feature>
<accession>A0A316VB66</accession>
<dbReference type="EMBL" id="KZ819603">
    <property type="protein sequence ID" value="PWN34746.1"/>
    <property type="molecule type" value="Genomic_DNA"/>
</dbReference>
<evidence type="ECO:0000313" key="3">
    <source>
        <dbReference type="Proteomes" id="UP000245771"/>
    </source>
</evidence>
<keyword evidence="3" id="KW-1185">Reference proteome</keyword>
<sequence>MFTKIPLLLALSCVCAISLLQCSSAFVLGDLTVRDFQASVQHVDPFLSHLDVNSIKAFETATFGDESVQRPSDSKQKRSDLALTSGNDGVAVQVEKRVAGLFTLAYEFARIAVSPNIYAGAVNGLSFACTIASLTVPKIPTAVKFPCAVIAFFGPVISVLTGQSDVKKAWKAFKDTNSPRQKTFYQMSTMALNLHPPPRGRRSIGNSDLYNQTLMYVSSLHADVSHNNFIAKRNHFVDPTTKQLVSINHFRGTNQTHPKRVGAYNSWLHHYHVVDMYWHTHMGKQYLAASSVPKQEHAKRNCHIDSPVGDNEVDQIGSANDDYIAGCDNPSPVTWSYAQDTVGSLGDFQDVDSNIGNYDENLRLNSGWDFGNRLVNNMADQKWSKGCICIADVKDNKMVSTGLVRADNKADQWDGLEQCNESNPACESATKSS</sequence>
<keyword evidence="1" id="KW-0732">Signal</keyword>
<reference evidence="2 3" key="1">
    <citation type="journal article" date="2018" name="Mol. Biol. Evol.">
        <title>Broad Genomic Sampling Reveals a Smut Pathogenic Ancestry of the Fungal Clade Ustilaginomycotina.</title>
        <authorList>
            <person name="Kijpornyongpan T."/>
            <person name="Mondo S.J."/>
            <person name="Barry K."/>
            <person name="Sandor L."/>
            <person name="Lee J."/>
            <person name="Lipzen A."/>
            <person name="Pangilinan J."/>
            <person name="LaButti K."/>
            <person name="Hainaut M."/>
            <person name="Henrissat B."/>
            <person name="Grigoriev I.V."/>
            <person name="Spatafora J.W."/>
            <person name="Aime M.C."/>
        </authorList>
    </citation>
    <scope>NUCLEOTIDE SEQUENCE [LARGE SCALE GENOMIC DNA]</scope>
    <source>
        <strain evidence="2 3">MCA 3882</strain>
    </source>
</reference>
<gene>
    <name evidence="2" type="ORF">FA14DRAFT_184211</name>
</gene>